<feature type="compositionally biased region" description="Basic and acidic residues" evidence="6">
    <location>
        <begin position="415"/>
        <end position="441"/>
    </location>
</feature>
<name>A0A8X8XMX7_SALSN</name>
<reference evidence="7" key="2">
    <citation type="submission" date="2020-08" db="EMBL/GenBank/DDBJ databases">
        <title>Plant Genome Project.</title>
        <authorList>
            <person name="Zhang R.-G."/>
        </authorList>
    </citation>
    <scope>NUCLEOTIDE SEQUENCE</scope>
    <source>
        <strain evidence="7">Huo1</strain>
        <tissue evidence="7">Leaf</tissue>
    </source>
</reference>
<evidence type="ECO:0000256" key="5">
    <source>
        <dbReference type="RuleBase" id="RU364012"/>
    </source>
</evidence>
<proteinExistence type="inferred from homology"/>
<comment type="similarity">
    <text evidence="1 5">Belongs to the Frigida family.</text>
</comment>
<keyword evidence="4 5" id="KW-0287">Flowering</keyword>
<dbReference type="AlphaFoldDB" id="A0A8X8XMX7"/>
<sequence length="658" mass="71705">MIATVTPPPAMAEATTYAVPALENLSPQANMLSDAPPHSPNQETLLPPFLNSIAELKDFSGAMSGFLQRYDDLHSHLQSIKAATLALLPPQYPPISHSPPQTPEAQAITTVEKQQDDKIPSKSELEGFCKAMCSRGVRKYLVSHLSNLPMLQNQVPKALILAPNPWKLVLECLGKFFLQGSKAFARDSPMIPAREASILVLECFLLMRGSDVSTETNCGILDIEKAVKEEADVAALAWRKRLVIEGGLARANRIDARGLLLFVACFGVPAMFQVEDMRDLVIAGNAKEIVLVLQKSHLLMSKLSEIVEEMMKKKMEVDAVDIVYTFGLEERFNPHTILISFLREAKKTWKMSKKGSQGSPATLNEANKKQLDILKSIRRCLERHNIDAAKLLPGWQINEKIVTLEQSITGFDRKSVVDKASQKRKSSETETSTRPKFQDAKRVRHVNHGAQQQKATVHVDSRRSLSGNGQFNRVNSYAAPAIIYGGPGAGLLPEGMISSGVGATSHGSMLPTYALQEPVLVDATGQLINRVTHPYSWQRESSINERYTSLPPPIGLTSLYRASSSVEGLPGNTPSSVGHGIRGSTSDLYQYRASSSVEGLSGNPTSSVGYGIRGSASDLYQFADSVAEGELYPSNVPRSSTAGSSVVPPHLSSYLYQA</sequence>
<evidence type="ECO:0000313" key="8">
    <source>
        <dbReference type="Proteomes" id="UP000298416"/>
    </source>
</evidence>
<organism evidence="7">
    <name type="scientific">Salvia splendens</name>
    <name type="common">Scarlet sage</name>
    <dbReference type="NCBI Taxonomy" id="180675"/>
    <lineage>
        <taxon>Eukaryota</taxon>
        <taxon>Viridiplantae</taxon>
        <taxon>Streptophyta</taxon>
        <taxon>Embryophyta</taxon>
        <taxon>Tracheophyta</taxon>
        <taxon>Spermatophyta</taxon>
        <taxon>Magnoliopsida</taxon>
        <taxon>eudicotyledons</taxon>
        <taxon>Gunneridae</taxon>
        <taxon>Pentapetalae</taxon>
        <taxon>asterids</taxon>
        <taxon>lamiids</taxon>
        <taxon>Lamiales</taxon>
        <taxon>Lamiaceae</taxon>
        <taxon>Nepetoideae</taxon>
        <taxon>Mentheae</taxon>
        <taxon>Salviinae</taxon>
        <taxon>Salvia</taxon>
        <taxon>Salvia subgen. Calosphace</taxon>
        <taxon>core Calosphace</taxon>
    </lineage>
</organism>
<dbReference type="GO" id="GO:0009908">
    <property type="term" value="P:flower development"/>
    <property type="evidence" value="ECO:0007669"/>
    <property type="project" value="UniProtKB-KW"/>
</dbReference>
<evidence type="ECO:0000256" key="3">
    <source>
        <dbReference type="ARBA" id="ARBA00022782"/>
    </source>
</evidence>
<dbReference type="PANTHER" id="PTHR31791">
    <property type="entry name" value="FRIGIDA-LIKE PROTEIN 3-RELATED"/>
    <property type="match status" value="1"/>
</dbReference>
<dbReference type="PANTHER" id="PTHR31791:SF49">
    <property type="entry name" value="INACTIVE PROTEIN FRIGIDA"/>
    <property type="match status" value="1"/>
</dbReference>
<gene>
    <name evidence="7" type="ORF">SASPL_123147</name>
</gene>
<evidence type="ECO:0000256" key="6">
    <source>
        <dbReference type="SAM" id="MobiDB-lite"/>
    </source>
</evidence>
<feature type="region of interest" description="Disordered" evidence="6">
    <location>
        <begin position="415"/>
        <end position="464"/>
    </location>
</feature>
<evidence type="ECO:0000256" key="1">
    <source>
        <dbReference type="ARBA" id="ARBA00008956"/>
    </source>
</evidence>
<dbReference type="InterPro" id="IPR012474">
    <property type="entry name" value="Frigida"/>
</dbReference>
<dbReference type="GO" id="GO:0030154">
    <property type="term" value="P:cell differentiation"/>
    <property type="evidence" value="ECO:0007669"/>
    <property type="project" value="UniProtKB-KW"/>
</dbReference>
<evidence type="ECO:0000256" key="4">
    <source>
        <dbReference type="ARBA" id="ARBA00023089"/>
    </source>
</evidence>
<dbReference type="OrthoDB" id="776053at2759"/>
<reference evidence="7" key="1">
    <citation type="submission" date="2018-01" db="EMBL/GenBank/DDBJ databases">
        <authorList>
            <person name="Mao J.F."/>
        </authorList>
    </citation>
    <scope>NUCLEOTIDE SEQUENCE</scope>
    <source>
        <strain evidence="7">Huo1</strain>
        <tissue evidence="7">Leaf</tissue>
    </source>
</reference>
<evidence type="ECO:0000256" key="2">
    <source>
        <dbReference type="ARBA" id="ARBA00022473"/>
    </source>
</evidence>
<keyword evidence="2 5" id="KW-0217">Developmental protein</keyword>
<dbReference type="Proteomes" id="UP000298416">
    <property type="component" value="Unassembled WGS sequence"/>
</dbReference>
<keyword evidence="8" id="KW-1185">Reference proteome</keyword>
<dbReference type="Pfam" id="PF07899">
    <property type="entry name" value="Frigida"/>
    <property type="match status" value="1"/>
</dbReference>
<comment type="caution">
    <text evidence="7">The sequence shown here is derived from an EMBL/GenBank/DDBJ whole genome shotgun (WGS) entry which is preliminary data.</text>
</comment>
<protein>
    <recommendedName>
        <fullName evidence="5">FRIGIDA-like protein</fullName>
    </recommendedName>
</protein>
<accession>A0A8X8XMX7</accession>
<dbReference type="EMBL" id="PNBA02000008">
    <property type="protein sequence ID" value="KAG6415732.1"/>
    <property type="molecule type" value="Genomic_DNA"/>
</dbReference>
<evidence type="ECO:0000313" key="7">
    <source>
        <dbReference type="EMBL" id="KAG6415732.1"/>
    </source>
</evidence>
<keyword evidence="3 5" id="KW-0221">Differentiation</keyword>